<evidence type="ECO:0000256" key="6">
    <source>
        <dbReference type="ARBA" id="ARBA00023136"/>
    </source>
</evidence>
<evidence type="ECO:0000313" key="10">
    <source>
        <dbReference type="Proteomes" id="UP001211005"/>
    </source>
</evidence>
<evidence type="ECO:0000256" key="5">
    <source>
        <dbReference type="ARBA" id="ARBA00022989"/>
    </source>
</evidence>
<feature type="transmembrane region" description="Helical" evidence="7">
    <location>
        <begin position="299"/>
        <end position="321"/>
    </location>
</feature>
<feature type="transmembrane region" description="Helical" evidence="7">
    <location>
        <begin position="134"/>
        <end position="152"/>
    </location>
</feature>
<evidence type="ECO:0000256" key="3">
    <source>
        <dbReference type="ARBA" id="ARBA00022475"/>
    </source>
</evidence>
<comment type="similarity">
    <text evidence="7">Belongs to the binding-protein-dependent transport system permease family.</text>
</comment>
<dbReference type="RefSeq" id="WP_269558539.1">
    <property type="nucleotide sequence ID" value="NZ_CP114767.1"/>
</dbReference>
<evidence type="ECO:0000256" key="2">
    <source>
        <dbReference type="ARBA" id="ARBA00022448"/>
    </source>
</evidence>
<dbReference type="InterPro" id="IPR035906">
    <property type="entry name" value="MetI-like_sf"/>
</dbReference>
<comment type="subcellular location">
    <subcellularLocation>
        <location evidence="1 7">Cell membrane</location>
        <topology evidence="1 7">Multi-pass membrane protein</topology>
    </subcellularLocation>
</comment>
<evidence type="ECO:0000256" key="4">
    <source>
        <dbReference type="ARBA" id="ARBA00022692"/>
    </source>
</evidence>
<feature type="transmembrane region" description="Helical" evidence="7">
    <location>
        <begin position="258"/>
        <end position="279"/>
    </location>
</feature>
<keyword evidence="2 7" id="KW-0813">Transport</keyword>
<dbReference type="Proteomes" id="UP001211005">
    <property type="component" value="Chromosome"/>
</dbReference>
<keyword evidence="4 7" id="KW-0812">Transmembrane</keyword>
<evidence type="ECO:0000256" key="1">
    <source>
        <dbReference type="ARBA" id="ARBA00004651"/>
    </source>
</evidence>
<proteinExistence type="inferred from homology"/>
<keyword evidence="6 7" id="KW-0472">Membrane</keyword>
<keyword evidence="3" id="KW-1003">Cell membrane</keyword>
<dbReference type="InterPro" id="IPR050366">
    <property type="entry name" value="BP-dependent_transpt_permease"/>
</dbReference>
<dbReference type="SUPFAM" id="SSF161098">
    <property type="entry name" value="MetI-like"/>
    <property type="match status" value="1"/>
</dbReference>
<dbReference type="PANTHER" id="PTHR43386">
    <property type="entry name" value="OLIGOPEPTIDE TRANSPORT SYSTEM PERMEASE PROTEIN APPC"/>
    <property type="match status" value="1"/>
</dbReference>
<feature type="domain" description="ABC transmembrane type-1" evidence="8">
    <location>
        <begin position="107"/>
        <end position="321"/>
    </location>
</feature>
<evidence type="ECO:0000313" key="9">
    <source>
        <dbReference type="EMBL" id="WBA40433.1"/>
    </source>
</evidence>
<accession>A0ABY7LNG1</accession>
<dbReference type="CDD" id="cd06261">
    <property type="entry name" value="TM_PBP2"/>
    <property type="match status" value="1"/>
</dbReference>
<organism evidence="9 10">
    <name type="scientific">Hymenobacter canadensis</name>
    <dbReference type="NCBI Taxonomy" id="2999067"/>
    <lineage>
        <taxon>Bacteria</taxon>
        <taxon>Pseudomonadati</taxon>
        <taxon>Bacteroidota</taxon>
        <taxon>Cytophagia</taxon>
        <taxon>Cytophagales</taxon>
        <taxon>Hymenobacteraceae</taxon>
        <taxon>Hymenobacter</taxon>
    </lineage>
</organism>
<name>A0ABY7LNG1_9BACT</name>
<dbReference type="PROSITE" id="PS50928">
    <property type="entry name" value="ABC_TM1"/>
    <property type="match status" value="1"/>
</dbReference>
<dbReference type="InterPro" id="IPR000515">
    <property type="entry name" value="MetI-like"/>
</dbReference>
<feature type="transmembrane region" description="Helical" evidence="7">
    <location>
        <begin position="168"/>
        <end position="191"/>
    </location>
</feature>
<feature type="transmembrane region" description="Helical" evidence="7">
    <location>
        <begin position="74"/>
        <end position="99"/>
    </location>
</feature>
<sequence>MRRPHQLSRWSQRLGWSWLLLLVAAALLADLLPLPAFPDLLHTNAPPLTAGHPLGTDPQGHDVLGSLIYGARTVLLVSVPATLLATALGMALGGAAGFWGNTGLRLPLATLLAGGVAALLFVVAGAPATSSLAAWWPVLLLSASILANRLLFRKKWLQQPVALPIDTWVSAAIVALAALPRLVVVLVVAAATEPSTLTLTALLTLVLWPVPARLMRAETRRIQQLPYLEAARALGLPTYSILLHHVLPNSWRVLRVSLPMNLAVLIGLETTLSFLGVGLPPELPSWGRLLAASRLAASSWWLIVFPAVALLFTALALRQLLPAPKAERN</sequence>
<keyword evidence="10" id="KW-1185">Reference proteome</keyword>
<dbReference type="EMBL" id="CP114767">
    <property type="protein sequence ID" value="WBA40433.1"/>
    <property type="molecule type" value="Genomic_DNA"/>
</dbReference>
<gene>
    <name evidence="9" type="ORF">O3303_11385</name>
</gene>
<dbReference type="Pfam" id="PF00528">
    <property type="entry name" value="BPD_transp_1"/>
    <property type="match status" value="1"/>
</dbReference>
<feature type="transmembrane region" description="Helical" evidence="7">
    <location>
        <begin position="197"/>
        <end position="215"/>
    </location>
</feature>
<protein>
    <submittedName>
        <fullName evidence="9">ABC transporter permease</fullName>
    </submittedName>
</protein>
<dbReference type="PANTHER" id="PTHR43386:SF1">
    <property type="entry name" value="D,D-DIPEPTIDE TRANSPORT SYSTEM PERMEASE PROTEIN DDPC-RELATED"/>
    <property type="match status" value="1"/>
</dbReference>
<evidence type="ECO:0000259" key="8">
    <source>
        <dbReference type="PROSITE" id="PS50928"/>
    </source>
</evidence>
<evidence type="ECO:0000256" key="7">
    <source>
        <dbReference type="RuleBase" id="RU363032"/>
    </source>
</evidence>
<keyword evidence="5 7" id="KW-1133">Transmembrane helix</keyword>
<reference evidence="9 10" key="1">
    <citation type="submission" date="2022-12" db="EMBL/GenBank/DDBJ databases">
        <title>Hymenobacter canadensis sp. nov. isolated from lake water of the Cambridge Bay, Canada.</title>
        <authorList>
            <person name="Kim W.H."/>
            <person name="Lee Y.M."/>
        </authorList>
    </citation>
    <scope>NUCLEOTIDE SEQUENCE [LARGE SCALE GENOMIC DNA]</scope>
    <source>
        <strain evidence="9 10">PAMC 29467</strain>
    </source>
</reference>
<dbReference type="Gene3D" id="1.10.3720.10">
    <property type="entry name" value="MetI-like"/>
    <property type="match status" value="1"/>
</dbReference>
<feature type="transmembrane region" description="Helical" evidence="7">
    <location>
        <begin position="106"/>
        <end position="128"/>
    </location>
</feature>